<dbReference type="EMBL" id="UHDT01000001">
    <property type="protein sequence ID" value="SUM57758.1"/>
    <property type="molecule type" value="Genomic_DNA"/>
</dbReference>
<proteinExistence type="predicted"/>
<organism evidence="2 4">
    <name type="scientific">Staphylococcus microti</name>
    <dbReference type="NCBI Taxonomy" id="569857"/>
    <lineage>
        <taxon>Bacteria</taxon>
        <taxon>Bacillati</taxon>
        <taxon>Bacillota</taxon>
        <taxon>Bacilli</taxon>
        <taxon>Bacillales</taxon>
        <taxon>Staphylococcaceae</taxon>
        <taxon>Staphylococcus</taxon>
    </lineage>
</organism>
<gene>
    <name evidence="2" type="ORF">NCTC13832_01446</name>
    <name evidence="1" type="ORF">TP70_09415</name>
</gene>
<name>A0A0D6XMR2_9STAP</name>
<dbReference type="Proteomes" id="UP000032366">
    <property type="component" value="Unassembled WGS sequence"/>
</dbReference>
<sequence length="179" mass="20876">MGLSHAPDYKWTDHFAQRALERFDVDHARLAKWVARQIGTLTLYSDETATQPEVKKYVTDDGIIFVCNTIELIFVTCYEANDLIAEGKKVTIHENNVDLFNEEVSKLARRYRLKDSQEMLLSVTAHIDEFYKLSHRLMKGRLTEKNYLLIQSLIDEFHAVRSAMRVIESKRSDFKVYKG</sequence>
<protein>
    <submittedName>
        <fullName evidence="2">Uncharacterized protein</fullName>
    </submittedName>
</protein>
<dbReference type="EMBL" id="JXWY01000100">
    <property type="protein sequence ID" value="KIX90094.1"/>
    <property type="molecule type" value="Genomic_DNA"/>
</dbReference>
<evidence type="ECO:0000313" key="4">
    <source>
        <dbReference type="Proteomes" id="UP000254100"/>
    </source>
</evidence>
<evidence type="ECO:0000313" key="2">
    <source>
        <dbReference type="EMBL" id="SUM57758.1"/>
    </source>
</evidence>
<dbReference type="RefSeq" id="WP_044361212.1">
    <property type="nucleotide sequence ID" value="NZ_UHDT01000001.1"/>
</dbReference>
<reference evidence="1 3" key="1">
    <citation type="submission" date="2015-01" db="EMBL/GenBank/DDBJ databases">
        <authorList>
            <person name="Guo J."/>
        </authorList>
    </citation>
    <scope>NUCLEOTIDE SEQUENCE [LARGE SCALE GENOMIC DNA]</scope>
    <source>
        <strain evidence="1 3">DSM 22147</strain>
    </source>
</reference>
<dbReference type="OrthoDB" id="2224123at2"/>
<accession>A0A0D6XMR2</accession>
<dbReference type="Proteomes" id="UP000254100">
    <property type="component" value="Unassembled WGS sequence"/>
</dbReference>
<evidence type="ECO:0000313" key="3">
    <source>
        <dbReference type="Proteomes" id="UP000032366"/>
    </source>
</evidence>
<evidence type="ECO:0000313" key="1">
    <source>
        <dbReference type="EMBL" id="KIX90094.1"/>
    </source>
</evidence>
<dbReference type="AlphaFoldDB" id="A0A0D6XMR2"/>
<keyword evidence="3" id="KW-1185">Reference proteome</keyword>
<reference evidence="2 4" key="2">
    <citation type="submission" date="2018-06" db="EMBL/GenBank/DDBJ databases">
        <authorList>
            <consortium name="Pathogen Informatics"/>
            <person name="Doyle S."/>
        </authorList>
    </citation>
    <scope>NUCLEOTIDE SEQUENCE [LARGE SCALE GENOMIC DNA]</scope>
    <source>
        <strain evidence="2 4">NCTC13832</strain>
    </source>
</reference>